<dbReference type="FunFam" id="3.40.309.10:FF:000012">
    <property type="entry name" value="Betaine aldehyde dehydrogenase"/>
    <property type="match status" value="1"/>
</dbReference>
<evidence type="ECO:0000313" key="5">
    <source>
        <dbReference type="Proteomes" id="UP000048908"/>
    </source>
</evidence>
<keyword evidence="2 4" id="KW-0560">Oxidoreductase</keyword>
<dbReference type="Proteomes" id="UP000048908">
    <property type="component" value="Unassembled WGS sequence"/>
</dbReference>
<dbReference type="InterPro" id="IPR016161">
    <property type="entry name" value="Ald_DH/histidinol_DH"/>
</dbReference>
<gene>
    <name evidence="4" type="primary">aldHT</name>
    <name evidence="4" type="ORF">JAN5088_00090</name>
</gene>
<feature type="domain" description="Aldehyde dehydrogenase" evidence="3">
    <location>
        <begin position="18"/>
        <end position="474"/>
    </location>
</feature>
<dbReference type="SUPFAM" id="SSF53720">
    <property type="entry name" value="ALDH-like"/>
    <property type="match status" value="1"/>
</dbReference>
<dbReference type="STRING" id="282197.SAMN04488517_101327"/>
<protein>
    <submittedName>
        <fullName evidence="4">Aldehyde dehydrogenase, thermostable</fullName>
        <ecNumber evidence="4">1.2.1.5</ecNumber>
    </submittedName>
</protein>
<dbReference type="Pfam" id="PF00171">
    <property type="entry name" value="Aldedh"/>
    <property type="match status" value="1"/>
</dbReference>
<dbReference type="OrthoDB" id="9812625at2"/>
<dbReference type="AlphaFoldDB" id="A0A0M6XMI4"/>
<name>A0A0M6XMI4_9RHOB</name>
<dbReference type="RefSeq" id="WP_055680836.1">
    <property type="nucleotide sequence ID" value="NZ_CXPG01000009.1"/>
</dbReference>
<dbReference type="EC" id="1.2.1.5" evidence="4"/>
<dbReference type="Gene3D" id="3.40.309.10">
    <property type="entry name" value="Aldehyde Dehydrogenase, Chain A, domain 2"/>
    <property type="match status" value="1"/>
</dbReference>
<dbReference type="Gene3D" id="3.40.605.10">
    <property type="entry name" value="Aldehyde Dehydrogenase, Chain A, domain 1"/>
    <property type="match status" value="1"/>
</dbReference>
<evidence type="ECO:0000256" key="2">
    <source>
        <dbReference type="ARBA" id="ARBA00023002"/>
    </source>
</evidence>
<reference evidence="4 5" key="1">
    <citation type="submission" date="2015-07" db="EMBL/GenBank/DDBJ databases">
        <authorList>
            <person name="Noorani M."/>
        </authorList>
    </citation>
    <scope>NUCLEOTIDE SEQUENCE [LARGE SCALE GENOMIC DNA]</scope>
    <source>
        <strain evidence="4 5">CECT 5088</strain>
    </source>
</reference>
<dbReference type="PANTHER" id="PTHR11699">
    <property type="entry name" value="ALDEHYDE DEHYDROGENASE-RELATED"/>
    <property type="match status" value="1"/>
</dbReference>
<evidence type="ECO:0000259" key="3">
    <source>
        <dbReference type="Pfam" id="PF00171"/>
    </source>
</evidence>
<dbReference type="CDD" id="cd07097">
    <property type="entry name" value="ALDH_KGSADH-YcbD"/>
    <property type="match status" value="1"/>
</dbReference>
<organism evidence="4 5">
    <name type="scientific">Jannaschia rubra</name>
    <dbReference type="NCBI Taxonomy" id="282197"/>
    <lineage>
        <taxon>Bacteria</taxon>
        <taxon>Pseudomonadati</taxon>
        <taxon>Pseudomonadota</taxon>
        <taxon>Alphaproteobacteria</taxon>
        <taxon>Rhodobacterales</taxon>
        <taxon>Roseobacteraceae</taxon>
        <taxon>Jannaschia</taxon>
    </lineage>
</organism>
<dbReference type="EMBL" id="CXPG01000009">
    <property type="protein sequence ID" value="CTQ31335.1"/>
    <property type="molecule type" value="Genomic_DNA"/>
</dbReference>
<dbReference type="InterPro" id="IPR016163">
    <property type="entry name" value="Ald_DH_C"/>
</dbReference>
<proteinExistence type="inferred from homology"/>
<dbReference type="InterPro" id="IPR016162">
    <property type="entry name" value="Ald_DH_N"/>
</dbReference>
<evidence type="ECO:0000256" key="1">
    <source>
        <dbReference type="ARBA" id="ARBA00009986"/>
    </source>
</evidence>
<comment type="similarity">
    <text evidence="1">Belongs to the aldehyde dehydrogenase family.</text>
</comment>
<sequence>MTERTGIFIDGEWSDGVSTVENRNPSDTSELIGHYAQADASHLDAALEAARRAQPEWWAAGIQKRHDVLMSIGTELMARAEEIGRLLSREEGKPLAEGRGEVYRAGQFFTYFAAETLRQHGDLAESVRPGIEIDVRREPVGVVAIISPWNFPVATPAWKIAPALAFGNAVVWKPANLTPASAVALTEIIARQDIPAGVFNLVSGPGRDVGQRLVESPAVDAISFTGSVPVGRAIASAAVGNMTRVQMEMGSKNPLIVMDDADLDLAVAHAANSAFGGTGQKCTAASRLIVHTSIHDAFVDRLVATARALKVGHAQEEDTQIGPVVSEEQLSQNLDYIELGRSEGAELLCGGERLERATKGYFMAPAVFAGTRNDMRINREEMFAPVTCVQKAESYDEALALANDTEFGLTAGIMTRSLARASHFRANMRAGCVMVNLPTAGTDYHVPFGGRGASSYGPREQGTYAAEFYTTVKTAYVAAGAPE</sequence>
<accession>A0A0M6XMI4</accession>
<evidence type="ECO:0000313" key="4">
    <source>
        <dbReference type="EMBL" id="CTQ31335.1"/>
    </source>
</evidence>
<keyword evidence="5" id="KW-1185">Reference proteome</keyword>
<dbReference type="GO" id="GO:0004030">
    <property type="term" value="F:aldehyde dehydrogenase [NAD(P)+] activity"/>
    <property type="evidence" value="ECO:0007669"/>
    <property type="project" value="UniProtKB-EC"/>
</dbReference>
<dbReference type="InterPro" id="IPR015590">
    <property type="entry name" value="Aldehyde_DH_dom"/>
</dbReference>
<dbReference type="FunFam" id="3.40.605.10:FF:000007">
    <property type="entry name" value="NAD/NADP-dependent betaine aldehyde dehydrogenase"/>
    <property type="match status" value="1"/>
</dbReference>